<evidence type="ECO:0000256" key="1">
    <source>
        <dbReference type="SAM" id="Coils"/>
    </source>
</evidence>
<keyword evidence="5" id="KW-1185">Reference proteome</keyword>
<dbReference type="Proteomes" id="UP001156613">
    <property type="component" value="Unassembled WGS sequence"/>
</dbReference>
<feature type="domain" description="Large polyvalent protein associated" evidence="3">
    <location>
        <begin position="9"/>
        <end position="108"/>
    </location>
</feature>
<dbReference type="Pfam" id="PF18850">
    <property type="entry name" value="LPD30"/>
    <property type="match status" value="1"/>
</dbReference>
<evidence type="ECO:0008006" key="6">
    <source>
        <dbReference type="Google" id="ProtNLM"/>
    </source>
</evidence>
<dbReference type="RefSeq" id="WP_099282436.1">
    <property type="nucleotide sequence ID" value="NZ_BEWO01000029.1"/>
</dbReference>
<dbReference type="Pfam" id="PF18847">
    <property type="entry name" value="LPD29"/>
    <property type="match status" value="1"/>
</dbReference>
<evidence type="ECO:0000313" key="5">
    <source>
        <dbReference type="Proteomes" id="UP001156613"/>
    </source>
</evidence>
<proteinExistence type="predicted"/>
<feature type="domain" description="Large polyvalent protein associated" evidence="2">
    <location>
        <begin position="136"/>
        <end position="217"/>
    </location>
</feature>
<comment type="caution">
    <text evidence="4">The sequence shown here is derived from an EMBL/GenBank/DDBJ whole genome shotgun (WGS) entry which is preliminary data.</text>
</comment>
<dbReference type="InterPro" id="IPR041311">
    <property type="entry name" value="LPD29"/>
</dbReference>
<dbReference type="EMBL" id="BSNT01000058">
    <property type="protein sequence ID" value="GLQ59851.1"/>
    <property type="molecule type" value="Genomic_DNA"/>
</dbReference>
<feature type="coiled-coil region" evidence="1">
    <location>
        <begin position="82"/>
        <end position="112"/>
    </location>
</feature>
<dbReference type="InterPro" id="IPR040631">
    <property type="entry name" value="LPD30"/>
</dbReference>
<protein>
    <recommendedName>
        <fullName evidence="6">Large polyvalent protein associated domain-containing protein</fullName>
    </recommendedName>
</protein>
<evidence type="ECO:0000259" key="3">
    <source>
        <dbReference type="Pfam" id="PF18850"/>
    </source>
</evidence>
<organism evidence="4 5">
    <name type="scientific">Gluconobacter japonicus</name>
    <dbReference type="NCBI Taxonomy" id="376620"/>
    <lineage>
        <taxon>Bacteria</taxon>
        <taxon>Pseudomonadati</taxon>
        <taxon>Pseudomonadota</taxon>
        <taxon>Alphaproteobacteria</taxon>
        <taxon>Acetobacterales</taxon>
        <taxon>Acetobacteraceae</taxon>
        <taxon>Gluconobacter</taxon>
    </lineage>
</organism>
<name>A0ABQ5WK01_GLUJA</name>
<sequence length="218" mass="23781">MSVSLPPLVVGTMVSTILYNRGRGYVAAVHDPQRTDPSRRHSVTPAFDVVFEDASVSYRLPEAVLRGVQWRVYPREEGFADAATLSRLLADAQAARAQAEAAARMAQEAEMEAIASLRSDPAWASLIQSDTGDGTIAAKNIRALLKTSFPETKFSVRKLHYGTLKVTWEAGPTRDAVCAVTSRFASGTYDAHTDCHGSCLTPWMRVFGHADHIFLSRG</sequence>
<keyword evidence="1" id="KW-0175">Coiled coil</keyword>
<accession>A0ABQ5WK01</accession>
<gene>
    <name evidence="4" type="ORF">GCM10010937_16540</name>
</gene>
<reference evidence="5" key="1">
    <citation type="journal article" date="2019" name="Int. J. Syst. Evol. Microbiol.">
        <title>The Global Catalogue of Microorganisms (GCM) 10K type strain sequencing project: providing services to taxonomists for standard genome sequencing and annotation.</title>
        <authorList>
            <consortium name="The Broad Institute Genomics Platform"/>
            <consortium name="The Broad Institute Genome Sequencing Center for Infectious Disease"/>
            <person name="Wu L."/>
            <person name="Ma J."/>
        </authorList>
    </citation>
    <scope>NUCLEOTIDE SEQUENCE [LARGE SCALE GENOMIC DNA]</scope>
    <source>
        <strain evidence="5">NBRC 3271</strain>
    </source>
</reference>
<evidence type="ECO:0000313" key="4">
    <source>
        <dbReference type="EMBL" id="GLQ59851.1"/>
    </source>
</evidence>
<evidence type="ECO:0000259" key="2">
    <source>
        <dbReference type="Pfam" id="PF18847"/>
    </source>
</evidence>